<evidence type="ECO:0000256" key="7">
    <source>
        <dbReference type="ARBA" id="ARBA00023136"/>
    </source>
</evidence>
<evidence type="ECO:0000256" key="11">
    <source>
        <dbReference type="SAM" id="Phobius"/>
    </source>
</evidence>
<keyword evidence="4 11" id="KW-0812">Transmembrane</keyword>
<dbReference type="InterPro" id="IPR001499">
    <property type="entry name" value="GPCR_STE3"/>
</dbReference>
<evidence type="ECO:0000313" key="13">
    <source>
        <dbReference type="Proteomes" id="UP000729357"/>
    </source>
</evidence>
<evidence type="ECO:0000256" key="8">
    <source>
        <dbReference type="ARBA" id="ARBA00023170"/>
    </source>
</evidence>
<evidence type="ECO:0000256" key="9">
    <source>
        <dbReference type="ARBA" id="ARBA00023224"/>
    </source>
</evidence>
<feature type="transmembrane region" description="Helical" evidence="11">
    <location>
        <begin position="134"/>
        <end position="152"/>
    </location>
</feature>
<evidence type="ECO:0000256" key="1">
    <source>
        <dbReference type="ARBA" id="ARBA00004141"/>
    </source>
</evidence>
<name>A0A9P8FX37_AURME</name>
<keyword evidence="8" id="KW-0675">Receptor</keyword>
<reference evidence="12" key="2">
    <citation type="submission" date="2021-08" db="EMBL/GenBank/DDBJ databases">
        <authorList>
            <person name="Gostincar C."/>
            <person name="Sun X."/>
            <person name="Song Z."/>
            <person name="Gunde-Cimerman N."/>
        </authorList>
    </citation>
    <scope>NUCLEOTIDE SEQUENCE</scope>
    <source>
        <strain evidence="12">EXF-9298</strain>
    </source>
</reference>
<feature type="transmembrane region" description="Helical" evidence="11">
    <location>
        <begin position="92"/>
        <end position="113"/>
    </location>
</feature>
<accession>A0A9P8FX37</accession>
<dbReference type="AlphaFoldDB" id="A0A9P8FX37"/>
<evidence type="ECO:0000313" key="12">
    <source>
        <dbReference type="EMBL" id="KAG9985068.1"/>
    </source>
</evidence>
<dbReference type="CDD" id="cd14966">
    <property type="entry name" value="7tmD_STE3"/>
    <property type="match status" value="1"/>
</dbReference>
<organism evidence="12 13">
    <name type="scientific">Aureobasidium melanogenum</name>
    <name type="common">Aureobasidium pullulans var. melanogenum</name>
    <dbReference type="NCBI Taxonomy" id="46634"/>
    <lineage>
        <taxon>Eukaryota</taxon>
        <taxon>Fungi</taxon>
        <taxon>Dikarya</taxon>
        <taxon>Ascomycota</taxon>
        <taxon>Pezizomycotina</taxon>
        <taxon>Dothideomycetes</taxon>
        <taxon>Dothideomycetidae</taxon>
        <taxon>Dothideales</taxon>
        <taxon>Saccotheciaceae</taxon>
        <taxon>Aureobasidium</taxon>
    </lineage>
</organism>
<dbReference type="GO" id="GO:0004932">
    <property type="term" value="F:mating-type factor pheromone receptor activity"/>
    <property type="evidence" value="ECO:0007669"/>
    <property type="project" value="InterPro"/>
</dbReference>
<keyword evidence="5 11" id="KW-1133">Transmembrane helix</keyword>
<feature type="non-terminal residue" evidence="12">
    <location>
        <position position="553"/>
    </location>
</feature>
<dbReference type="PANTHER" id="PTHR28097:SF1">
    <property type="entry name" value="PHEROMONE A FACTOR RECEPTOR"/>
    <property type="match status" value="1"/>
</dbReference>
<dbReference type="PRINTS" id="PR00899">
    <property type="entry name" value="GPCRSTE3"/>
</dbReference>
<evidence type="ECO:0000256" key="3">
    <source>
        <dbReference type="ARBA" id="ARBA00022507"/>
    </source>
</evidence>
<dbReference type="GO" id="GO:0005886">
    <property type="term" value="C:plasma membrane"/>
    <property type="evidence" value="ECO:0007669"/>
    <property type="project" value="TreeGrafter"/>
</dbReference>
<evidence type="ECO:0000256" key="5">
    <source>
        <dbReference type="ARBA" id="ARBA00022989"/>
    </source>
</evidence>
<comment type="caution">
    <text evidence="12">The sequence shown here is derived from an EMBL/GenBank/DDBJ whole genome shotgun (WGS) entry which is preliminary data.</text>
</comment>
<evidence type="ECO:0000256" key="2">
    <source>
        <dbReference type="ARBA" id="ARBA00011085"/>
    </source>
</evidence>
<keyword evidence="9" id="KW-0807">Transducer</keyword>
<feature type="compositionally biased region" description="Low complexity" evidence="10">
    <location>
        <begin position="464"/>
        <end position="479"/>
    </location>
</feature>
<feature type="compositionally biased region" description="Polar residues" evidence="10">
    <location>
        <begin position="374"/>
        <end position="405"/>
    </location>
</feature>
<dbReference type="GO" id="GO:0000750">
    <property type="term" value="P:pheromone-dependent signal transduction involved in conjugation with cellular fusion"/>
    <property type="evidence" value="ECO:0007669"/>
    <property type="project" value="TreeGrafter"/>
</dbReference>
<keyword evidence="13" id="KW-1185">Reference proteome</keyword>
<feature type="region of interest" description="Disordered" evidence="10">
    <location>
        <begin position="369"/>
        <end position="405"/>
    </location>
</feature>
<keyword evidence="6" id="KW-0297">G-protein coupled receptor</keyword>
<comment type="subcellular location">
    <subcellularLocation>
        <location evidence="1">Membrane</location>
        <topology evidence="1">Multi-pass membrane protein</topology>
    </subcellularLocation>
</comment>
<proteinExistence type="inferred from homology"/>
<comment type="similarity">
    <text evidence="2">Belongs to the G-protein coupled receptor 4 family.</text>
</comment>
<keyword evidence="3" id="KW-0589">Pheromone response</keyword>
<feature type="transmembrane region" description="Helical" evidence="11">
    <location>
        <begin position="47"/>
        <end position="72"/>
    </location>
</feature>
<keyword evidence="7 11" id="KW-0472">Membrane</keyword>
<feature type="transmembrane region" description="Helical" evidence="11">
    <location>
        <begin position="281"/>
        <end position="297"/>
    </location>
</feature>
<reference evidence="12" key="1">
    <citation type="journal article" date="2021" name="J Fungi (Basel)">
        <title>Virulence traits and population genomics of the black yeast Aureobasidium melanogenum.</title>
        <authorList>
            <person name="Cernosa A."/>
            <person name="Sun X."/>
            <person name="Gostincar C."/>
            <person name="Fang C."/>
            <person name="Gunde-Cimerman N."/>
            <person name="Song Z."/>
        </authorList>
    </citation>
    <scope>NUCLEOTIDE SEQUENCE</scope>
    <source>
        <strain evidence="12">EXF-9298</strain>
    </source>
</reference>
<evidence type="ECO:0000256" key="6">
    <source>
        <dbReference type="ARBA" id="ARBA00023040"/>
    </source>
</evidence>
<feature type="transmembrane region" description="Helical" evidence="11">
    <location>
        <begin position="222"/>
        <end position="245"/>
    </location>
</feature>
<dbReference type="PANTHER" id="PTHR28097">
    <property type="entry name" value="PHEROMONE A FACTOR RECEPTOR"/>
    <property type="match status" value="1"/>
</dbReference>
<evidence type="ECO:0000256" key="4">
    <source>
        <dbReference type="ARBA" id="ARBA00022692"/>
    </source>
</evidence>
<feature type="transmembrane region" description="Helical" evidence="11">
    <location>
        <begin position="15"/>
        <end position="35"/>
    </location>
</feature>
<protein>
    <submittedName>
        <fullName evidence="12">STE3-domain-containing protein</fullName>
    </submittedName>
</protein>
<feature type="region of interest" description="Disordered" evidence="10">
    <location>
        <begin position="464"/>
        <end position="553"/>
    </location>
</feature>
<dbReference type="Proteomes" id="UP000729357">
    <property type="component" value="Unassembled WGS sequence"/>
</dbReference>
<dbReference type="Pfam" id="PF02076">
    <property type="entry name" value="STE3"/>
    <property type="match status" value="1"/>
</dbReference>
<evidence type="ECO:0000256" key="10">
    <source>
        <dbReference type="SAM" id="MobiDB-lite"/>
    </source>
</evidence>
<feature type="transmembrane region" description="Helical" evidence="11">
    <location>
        <begin position="177"/>
        <end position="201"/>
    </location>
</feature>
<dbReference type="EMBL" id="JAHFXS010000427">
    <property type="protein sequence ID" value="KAG9985068.1"/>
    <property type="molecule type" value="Genomic_DNA"/>
</dbReference>
<gene>
    <name evidence="12" type="ORF">KCU98_g4967</name>
</gene>
<sequence>MATQGENYVIVEDHIIPQGVLLAVLAPLFLILNFPPLIWHLRNRNTAAVFMVFWIMLMNFLSIINVIIWPYIDMRDMYDGQGLCDVEVKLLGGRITGLNAAVLCLLRALAAVLNTDKTLLGPSKAQKRRNTAIELAWCVGLPLLTMVLQYIVQLNRFGLIGVSGCQLMSYSSRTSFVLIWLAPIITNAVAVYYAILVIIRLHKYRSSFNNILSSSNTTRSRFFRLFAISSILILGITPVQIYIIVTQYPHQNLPFSFSKLHNPATWNSSIVMPSTVLYDRWANLACGFLVFLFFGLGRDAKNMYREWTRTHKNRPHSELHFVTSLTFTHNRTSDSCLSIQIVDSTLRQTFTPAQHLRLSHISTSKLFDRDQNHKTQTISPPHRSQTISPPQNRIHSQRQRTSLSHQPKMVKWENDKNVYILGAALAALNASITNEIAESVIAGWPTTTLGEAPTLRAVKDQIKKLSSSSPAATTTATKKSGGKKARATAAAKDKGKGTKGKKRVRDDESADETAGMEGEHEEQGENDAEEGSAKKQKIVVKQEEMDGDEDEEV</sequence>